<dbReference type="AlphaFoldDB" id="A0A8C4QFH7"/>
<dbReference type="OMA" id="WVKQELW"/>
<keyword evidence="6" id="KW-0378">Hydrolase</keyword>
<evidence type="ECO:0000256" key="2">
    <source>
        <dbReference type="ARBA" id="ARBA00004141"/>
    </source>
</evidence>
<feature type="transmembrane region" description="Helical" evidence="9">
    <location>
        <begin position="222"/>
        <end position="242"/>
    </location>
</feature>
<keyword evidence="5 9" id="KW-0812">Transmembrane</keyword>
<dbReference type="GeneTree" id="ENSGT00390000013063"/>
<dbReference type="Pfam" id="PF01694">
    <property type="entry name" value="Rhomboid"/>
    <property type="match status" value="1"/>
</dbReference>
<feature type="transmembrane region" description="Helical" evidence="9">
    <location>
        <begin position="286"/>
        <end position="306"/>
    </location>
</feature>
<evidence type="ECO:0000256" key="5">
    <source>
        <dbReference type="ARBA" id="ARBA00022692"/>
    </source>
</evidence>
<evidence type="ECO:0000256" key="3">
    <source>
        <dbReference type="ARBA" id="ARBA00009045"/>
    </source>
</evidence>
<evidence type="ECO:0000256" key="7">
    <source>
        <dbReference type="ARBA" id="ARBA00022989"/>
    </source>
</evidence>
<comment type="similarity">
    <text evidence="3">Belongs to the peptidase S54 family.</text>
</comment>
<organism evidence="11 12">
    <name type="scientific">Eptatretus burgeri</name>
    <name type="common">Inshore hagfish</name>
    <dbReference type="NCBI Taxonomy" id="7764"/>
    <lineage>
        <taxon>Eukaryota</taxon>
        <taxon>Metazoa</taxon>
        <taxon>Chordata</taxon>
        <taxon>Craniata</taxon>
        <taxon>Vertebrata</taxon>
        <taxon>Cyclostomata</taxon>
        <taxon>Myxini</taxon>
        <taxon>Myxiniformes</taxon>
        <taxon>Myxinidae</taxon>
        <taxon>Eptatretinae</taxon>
        <taxon>Eptatretus</taxon>
    </lineage>
</organism>
<proteinExistence type="inferred from homology"/>
<keyword evidence="12" id="KW-1185">Reference proteome</keyword>
<dbReference type="InterPro" id="IPR050925">
    <property type="entry name" value="Rhomboid_protease_S54"/>
</dbReference>
<dbReference type="Gene3D" id="1.20.1540.10">
    <property type="entry name" value="Rhomboid-like"/>
    <property type="match status" value="1"/>
</dbReference>
<dbReference type="PANTHER" id="PTHR43731:SF14">
    <property type="entry name" value="PRESENILIN-ASSOCIATED RHOMBOID-LIKE PROTEIN, MITOCHONDRIAL"/>
    <property type="match status" value="1"/>
</dbReference>
<feature type="transmembrane region" description="Helical" evidence="9">
    <location>
        <begin position="198"/>
        <end position="216"/>
    </location>
</feature>
<evidence type="ECO:0000259" key="10">
    <source>
        <dbReference type="Pfam" id="PF01694"/>
    </source>
</evidence>
<sequence length="331" mass="36868">MFLVMRGAFPSCFLRLRASTRSFQCRGFKQREAFVPKLEQRFRRDDPRVNKPPSVRSLARPLLFTVGGSAVIFGGAAIWQYERIRARISSTLLPSWQPEKRGELRRQIFHWWNSLSDGKKITAGIVAVNFMVFLLWRVPSLQGTMLALFTSSPAKTSPCMPMLLSVFSHRAGAHLAFNMLALWSFSGTGERLLGSEHFLAFLLSAGLVSSMASYAAKVAKATAGPSLGASGAIMALVGLVCWQYPDSRLALIFLPTFSFPASYALAGVMAFDTAGLLLGWRTFDHAAHLGGVLWGIWYANWGYSLIWKNREAFVTRWHQLRTGQRKGGREP</sequence>
<reference evidence="11" key="1">
    <citation type="submission" date="2025-08" db="UniProtKB">
        <authorList>
            <consortium name="Ensembl"/>
        </authorList>
    </citation>
    <scope>IDENTIFICATION</scope>
</reference>
<dbReference type="SUPFAM" id="SSF144091">
    <property type="entry name" value="Rhomboid-like"/>
    <property type="match status" value="1"/>
</dbReference>
<evidence type="ECO:0000256" key="8">
    <source>
        <dbReference type="ARBA" id="ARBA00023136"/>
    </source>
</evidence>
<dbReference type="GO" id="GO:0006465">
    <property type="term" value="P:signal peptide processing"/>
    <property type="evidence" value="ECO:0007669"/>
    <property type="project" value="TreeGrafter"/>
</dbReference>
<evidence type="ECO:0000256" key="4">
    <source>
        <dbReference type="ARBA" id="ARBA00013039"/>
    </source>
</evidence>
<dbReference type="GO" id="GO:0004252">
    <property type="term" value="F:serine-type endopeptidase activity"/>
    <property type="evidence" value="ECO:0007669"/>
    <property type="project" value="InterPro"/>
</dbReference>
<feature type="transmembrane region" description="Helical" evidence="9">
    <location>
        <begin position="167"/>
        <end position="186"/>
    </location>
</feature>
<comment type="subcellular location">
    <subcellularLocation>
        <location evidence="2">Membrane</location>
        <topology evidence="2">Multi-pass membrane protein</topology>
    </subcellularLocation>
</comment>
<dbReference type="PANTHER" id="PTHR43731">
    <property type="entry name" value="RHOMBOID PROTEASE"/>
    <property type="match status" value="1"/>
</dbReference>
<dbReference type="Proteomes" id="UP000694388">
    <property type="component" value="Unplaced"/>
</dbReference>
<evidence type="ECO:0000256" key="9">
    <source>
        <dbReference type="SAM" id="Phobius"/>
    </source>
</evidence>
<feature type="domain" description="Peptidase S54 rhomboid" evidence="10">
    <location>
        <begin position="162"/>
        <end position="299"/>
    </location>
</feature>
<feature type="transmembrane region" description="Helical" evidence="9">
    <location>
        <begin position="121"/>
        <end position="138"/>
    </location>
</feature>
<dbReference type="InterPro" id="IPR022764">
    <property type="entry name" value="Peptidase_S54_rhomboid_dom"/>
</dbReference>
<feature type="transmembrane region" description="Helical" evidence="9">
    <location>
        <begin position="58"/>
        <end position="79"/>
    </location>
</feature>
<dbReference type="Ensembl" id="ENSEBUT00000015178.1">
    <property type="protein sequence ID" value="ENSEBUP00000014602.1"/>
    <property type="gene ID" value="ENSEBUG00000009206.1"/>
</dbReference>
<accession>A0A8C4QFH7</accession>
<evidence type="ECO:0000313" key="11">
    <source>
        <dbReference type="Ensembl" id="ENSEBUP00000014602.1"/>
    </source>
</evidence>
<evidence type="ECO:0000313" key="12">
    <source>
        <dbReference type="Proteomes" id="UP000694388"/>
    </source>
</evidence>
<evidence type="ECO:0000256" key="1">
    <source>
        <dbReference type="ARBA" id="ARBA00000156"/>
    </source>
</evidence>
<reference evidence="11" key="2">
    <citation type="submission" date="2025-09" db="UniProtKB">
        <authorList>
            <consortium name="Ensembl"/>
        </authorList>
    </citation>
    <scope>IDENTIFICATION</scope>
</reference>
<protein>
    <recommendedName>
        <fullName evidence="4">rhomboid protease</fullName>
        <ecNumber evidence="4">3.4.21.105</ecNumber>
    </recommendedName>
</protein>
<comment type="catalytic activity">
    <reaction evidence="1">
        <text>Cleaves type-1 transmembrane domains using a catalytic dyad composed of serine and histidine that are contributed by different transmembrane domains.</text>
        <dbReference type="EC" id="3.4.21.105"/>
    </reaction>
</comment>
<keyword evidence="7 9" id="KW-1133">Transmembrane helix</keyword>
<evidence type="ECO:0000256" key="6">
    <source>
        <dbReference type="ARBA" id="ARBA00022801"/>
    </source>
</evidence>
<dbReference type="EC" id="3.4.21.105" evidence="4"/>
<name>A0A8C4QFH7_EPTBU</name>
<keyword evidence="8 9" id="KW-0472">Membrane</keyword>
<dbReference type="InterPro" id="IPR035952">
    <property type="entry name" value="Rhomboid-like_sf"/>
</dbReference>
<dbReference type="GO" id="GO:0016020">
    <property type="term" value="C:membrane"/>
    <property type="evidence" value="ECO:0007669"/>
    <property type="project" value="UniProtKB-SubCell"/>
</dbReference>
<dbReference type="FunFam" id="1.20.1540.10:FF:000012">
    <property type="entry name" value="Rhomboid family protein"/>
    <property type="match status" value="1"/>
</dbReference>
<feature type="transmembrane region" description="Helical" evidence="9">
    <location>
        <begin position="249"/>
        <end position="271"/>
    </location>
</feature>